<name>A0A6P4IS34_DROKI</name>
<dbReference type="OrthoDB" id="429991at2759"/>
<keyword evidence="2" id="KW-1185">Reference proteome</keyword>
<evidence type="ECO:0000256" key="1">
    <source>
        <dbReference type="SAM" id="MobiDB-lite"/>
    </source>
</evidence>
<organism evidence="2 3">
    <name type="scientific">Drosophila kikkawai</name>
    <name type="common">Fruit fly</name>
    <dbReference type="NCBI Taxonomy" id="30033"/>
    <lineage>
        <taxon>Eukaryota</taxon>
        <taxon>Metazoa</taxon>
        <taxon>Ecdysozoa</taxon>
        <taxon>Arthropoda</taxon>
        <taxon>Hexapoda</taxon>
        <taxon>Insecta</taxon>
        <taxon>Pterygota</taxon>
        <taxon>Neoptera</taxon>
        <taxon>Endopterygota</taxon>
        <taxon>Diptera</taxon>
        <taxon>Brachycera</taxon>
        <taxon>Muscomorpha</taxon>
        <taxon>Ephydroidea</taxon>
        <taxon>Drosophilidae</taxon>
        <taxon>Drosophila</taxon>
        <taxon>Sophophora</taxon>
    </lineage>
</organism>
<dbReference type="AlphaFoldDB" id="A0A6P4IS34"/>
<dbReference type="Proteomes" id="UP001652661">
    <property type="component" value="Chromosome 3R"/>
</dbReference>
<gene>
    <name evidence="3" type="primary">LOC108080907</name>
</gene>
<feature type="region of interest" description="Disordered" evidence="1">
    <location>
        <begin position="37"/>
        <end position="84"/>
    </location>
</feature>
<dbReference type="GeneID" id="108080907"/>
<dbReference type="Pfam" id="PF07004">
    <property type="entry name" value="SHIPPO-rpt"/>
    <property type="match status" value="1"/>
</dbReference>
<evidence type="ECO:0000313" key="2">
    <source>
        <dbReference type="Proteomes" id="UP001652661"/>
    </source>
</evidence>
<accession>A0A6P4IS34</accession>
<feature type="compositionally biased region" description="Polar residues" evidence="1">
    <location>
        <begin position="37"/>
        <end position="48"/>
    </location>
</feature>
<dbReference type="InterPro" id="IPR010736">
    <property type="entry name" value="SHIPPO-rpt"/>
</dbReference>
<proteinExistence type="predicted"/>
<sequence>MSCRRSFGPGPGAYSLPSTFGPKNCDKRMQRSPVFSFGTSSRSCNTSVRKAEGPGPAAYHLGNVTRYGRPGQNDFSIFSPHNRR</sequence>
<dbReference type="RefSeq" id="XP_017031300.1">
    <property type="nucleotide sequence ID" value="XM_017175811.3"/>
</dbReference>
<protein>
    <submittedName>
        <fullName evidence="3">Ciliary microtubule associated protein 1B</fullName>
    </submittedName>
</protein>
<reference evidence="3" key="1">
    <citation type="submission" date="2025-08" db="UniProtKB">
        <authorList>
            <consortium name="RefSeq"/>
        </authorList>
    </citation>
    <scope>IDENTIFICATION</scope>
    <source>
        <strain evidence="3">14028-0561.14</strain>
        <tissue evidence="3">Whole fly</tissue>
    </source>
</reference>
<feature type="region of interest" description="Disordered" evidence="1">
    <location>
        <begin position="1"/>
        <end position="25"/>
    </location>
</feature>
<evidence type="ECO:0000313" key="3">
    <source>
        <dbReference type="RefSeq" id="XP_017031300.1"/>
    </source>
</evidence>